<evidence type="ECO:0000313" key="1">
    <source>
        <dbReference type="EMBL" id="TCZ69101.1"/>
    </source>
</evidence>
<keyword evidence="2" id="KW-1185">Reference proteome</keyword>
<dbReference type="EMBL" id="SKFH01000023">
    <property type="protein sequence ID" value="TCZ69101.1"/>
    <property type="molecule type" value="Genomic_DNA"/>
</dbReference>
<gene>
    <name evidence="1" type="ORF">E0486_13070</name>
</gene>
<protein>
    <submittedName>
        <fullName evidence="1">Uncharacterized protein</fullName>
    </submittedName>
</protein>
<dbReference type="AlphaFoldDB" id="A0A4V2WMK4"/>
<dbReference type="Proteomes" id="UP000295164">
    <property type="component" value="Unassembled WGS sequence"/>
</dbReference>
<name>A0A4V2WMK4_9BACT</name>
<dbReference type="OrthoDB" id="116695at2"/>
<evidence type="ECO:0000313" key="2">
    <source>
        <dbReference type="Proteomes" id="UP000295164"/>
    </source>
</evidence>
<comment type="caution">
    <text evidence="1">The sequence shown here is derived from an EMBL/GenBank/DDBJ whole genome shotgun (WGS) entry which is preliminary data.</text>
</comment>
<proteinExistence type="predicted"/>
<accession>A0A4V2WMK4</accession>
<organism evidence="1 2">
    <name type="scientific">Flaviaesturariibacter aridisoli</name>
    <dbReference type="NCBI Taxonomy" id="2545761"/>
    <lineage>
        <taxon>Bacteria</taxon>
        <taxon>Pseudomonadati</taxon>
        <taxon>Bacteroidota</taxon>
        <taxon>Chitinophagia</taxon>
        <taxon>Chitinophagales</taxon>
        <taxon>Chitinophagaceae</taxon>
        <taxon>Flaviaestuariibacter</taxon>
    </lineage>
</organism>
<dbReference type="RefSeq" id="WP_131852621.1">
    <property type="nucleotide sequence ID" value="NZ_SKFH01000023.1"/>
</dbReference>
<reference evidence="1 2" key="1">
    <citation type="submission" date="2019-03" db="EMBL/GenBank/DDBJ databases">
        <authorList>
            <person name="Kim M.K.M."/>
        </authorList>
    </citation>
    <scope>NUCLEOTIDE SEQUENCE [LARGE SCALE GENOMIC DNA]</scope>
    <source>
        <strain evidence="1 2">17J68-15</strain>
    </source>
</reference>
<sequence length="244" mass="27254">MWKWLFGFCLLSQAAAAQELEKSTWHDYAGTVGEIPVRLLLHLSSDSIVTAHYCYEKYCTRIPLSGTVAPSGIVLRETGNGKTKALFRLQLVKGDSLTGSWTDATAQRHLIVRLHLVSAIVGVSNKLHYGQESDDSVVDAFMQRVRTALLKRDAAWLATQVRYPVRVFLNGRRVATIRSRSAFLAHAPAILHKAYLQRIRNTCLCTLFSNYQGVMLGNGEVWIRDVYPGKPSLRIVALNNGLIE</sequence>